<evidence type="ECO:0000313" key="2">
    <source>
        <dbReference type="EMBL" id="KAF4624470.1"/>
    </source>
</evidence>
<evidence type="ECO:0000259" key="1">
    <source>
        <dbReference type="Pfam" id="PF20150"/>
    </source>
</evidence>
<protein>
    <recommendedName>
        <fullName evidence="1">2EXR domain-containing protein</fullName>
    </recommendedName>
</protein>
<feature type="domain" description="2EXR" evidence="1">
    <location>
        <begin position="29"/>
        <end position="154"/>
    </location>
</feature>
<dbReference type="PANTHER" id="PTHR35910:SF6">
    <property type="entry name" value="2EXR DOMAIN-CONTAINING PROTEIN"/>
    <property type="match status" value="1"/>
</dbReference>
<dbReference type="Proteomes" id="UP000566819">
    <property type="component" value="Unassembled WGS sequence"/>
</dbReference>
<keyword evidence="3" id="KW-1185">Reference proteome</keyword>
<comment type="caution">
    <text evidence="2">The sequence shown here is derived from an EMBL/GenBank/DDBJ whole genome shotgun (WGS) entry which is preliminary data.</text>
</comment>
<organism evidence="2 3">
    <name type="scientific">Cudoniella acicularis</name>
    <dbReference type="NCBI Taxonomy" id="354080"/>
    <lineage>
        <taxon>Eukaryota</taxon>
        <taxon>Fungi</taxon>
        <taxon>Dikarya</taxon>
        <taxon>Ascomycota</taxon>
        <taxon>Pezizomycotina</taxon>
        <taxon>Leotiomycetes</taxon>
        <taxon>Helotiales</taxon>
        <taxon>Tricladiaceae</taxon>
        <taxon>Cudoniella</taxon>
    </lineage>
</organism>
<dbReference type="InterPro" id="IPR045518">
    <property type="entry name" value="2EXR"/>
</dbReference>
<reference evidence="2 3" key="1">
    <citation type="submission" date="2020-03" db="EMBL/GenBank/DDBJ databases">
        <title>Draft Genome Sequence of Cudoniella acicularis.</title>
        <authorList>
            <person name="Buettner E."/>
            <person name="Kellner H."/>
        </authorList>
    </citation>
    <scope>NUCLEOTIDE SEQUENCE [LARGE SCALE GENOMIC DNA]</scope>
    <source>
        <strain evidence="2 3">DSM 108380</strain>
    </source>
</reference>
<dbReference type="PANTHER" id="PTHR35910">
    <property type="entry name" value="2EXR DOMAIN-CONTAINING PROTEIN"/>
    <property type="match status" value="1"/>
</dbReference>
<dbReference type="Pfam" id="PF20150">
    <property type="entry name" value="2EXR"/>
    <property type="match status" value="1"/>
</dbReference>
<proteinExistence type="predicted"/>
<name>A0A8H4R6R2_9HELO</name>
<gene>
    <name evidence="2" type="ORF">G7Y89_g13701</name>
</gene>
<accession>A0A8H4R6R2</accession>
<dbReference type="OrthoDB" id="3473305at2759"/>
<dbReference type="EMBL" id="JAAMPI010001648">
    <property type="protein sequence ID" value="KAF4624470.1"/>
    <property type="molecule type" value="Genomic_DNA"/>
</dbReference>
<dbReference type="AlphaFoldDB" id="A0A8H4R6R2"/>
<sequence>MAEVLQPDDTLVSQLESTLVLQLVATPSFTLFPLLPTELRLKIWEHVHENAPPQKLPFYLCKSDLDFLRLKRKACHNYPHIFAGAMSSVPPLLHVSQEARSVALQHYSVGFDISRMVSLGRHETDVDTYTTCSHEVAMEEENKKIYWDRNKDVVFLDEGGWMGEGKARYVWGGKTGVRFGKMHTVMITYLTLKACIMGGYLSWEGIETLLVLLPAHWKRGVHMGLLNEARRDVHLFLKNMGIEAGEARAVEVKIGCDLEKLVDPDFVTL</sequence>
<evidence type="ECO:0000313" key="3">
    <source>
        <dbReference type="Proteomes" id="UP000566819"/>
    </source>
</evidence>